<dbReference type="PANTHER" id="PTHR36324:SF1">
    <property type="entry name" value="OS09G0460100 PROTEIN"/>
    <property type="match status" value="1"/>
</dbReference>
<evidence type="ECO:0000313" key="1">
    <source>
        <dbReference type="EMBL" id="KAF2309860.1"/>
    </source>
</evidence>
<accession>A0A6A6M859</accession>
<dbReference type="Proteomes" id="UP000467840">
    <property type="component" value="Chromosome 14"/>
</dbReference>
<protein>
    <submittedName>
        <fullName evidence="1">Uncharacterized protein</fullName>
    </submittedName>
</protein>
<organism evidence="1 2">
    <name type="scientific">Hevea brasiliensis</name>
    <name type="common">Para rubber tree</name>
    <name type="synonym">Siphonia brasiliensis</name>
    <dbReference type="NCBI Taxonomy" id="3981"/>
    <lineage>
        <taxon>Eukaryota</taxon>
        <taxon>Viridiplantae</taxon>
        <taxon>Streptophyta</taxon>
        <taxon>Embryophyta</taxon>
        <taxon>Tracheophyta</taxon>
        <taxon>Spermatophyta</taxon>
        <taxon>Magnoliopsida</taxon>
        <taxon>eudicotyledons</taxon>
        <taxon>Gunneridae</taxon>
        <taxon>Pentapetalae</taxon>
        <taxon>rosids</taxon>
        <taxon>fabids</taxon>
        <taxon>Malpighiales</taxon>
        <taxon>Euphorbiaceae</taxon>
        <taxon>Crotonoideae</taxon>
        <taxon>Micrandreae</taxon>
        <taxon>Hevea</taxon>
    </lineage>
</organism>
<reference evidence="1 2" key="1">
    <citation type="journal article" date="2020" name="Mol. Plant">
        <title>The Chromosome-Based Rubber Tree Genome Provides New Insights into Spurge Genome Evolution and Rubber Biosynthesis.</title>
        <authorList>
            <person name="Liu J."/>
            <person name="Shi C."/>
            <person name="Shi C.C."/>
            <person name="Li W."/>
            <person name="Zhang Q.J."/>
            <person name="Zhang Y."/>
            <person name="Li K."/>
            <person name="Lu H.F."/>
            <person name="Shi C."/>
            <person name="Zhu S.T."/>
            <person name="Xiao Z.Y."/>
            <person name="Nan H."/>
            <person name="Yue Y."/>
            <person name="Zhu X.G."/>
            <person name="Wu Y."/>
            <person name="Hong X.N."/>
            <person name="Fan G.Y."/>
            <person name="Tong Y."/>
            <person name="Zhang D."/>
            <person name="Mao C.L."/>
            <person name="Liu Y.L."/>
            <person name="Hao S.J."/>
            <person name="Liu W.Q."/>
            <person name="Lv M.Q."/>
            <person name="Zhang H.B."/>
            <person name="Liu Y."/>
            <person name="Hu-Tang G.R."/>
            <person name="Wang J.P."/>
            <person name="Wang J.H."/>
            <person name="Sun Y.H."/>
            <person name="Ni S.B."/>
            <person name="Chen W.B."/>
            <person name="Zhang X.C."/>
            <person name="Jiao Y.N."/>
            <person name="Eichler E.E."/>
            <person name="Li G.H."/>
            <person name="Liu X."/>
            <person name="Gao L.Z."/>
        </authorList>
    </citation>
    <scope>NUCLEOTIDE SEQUENCE [LARGE SCALE GENOMIC DNA]</scope>
    <source>
        <strain evidence="2">cv. GT1</strain>
        <tissue evidence="1">Leaf</tissue>
    </source>
</reference>
<comment type="caution">
    <text evidence="1">The sequence shown here is derived from an EMBL/GenBank/DDBJ whole genome shotgun (WGS) entry which is preliminary data.</text>
</comment>
<sequence>MGVFYHQEPPNPSRKCKFLSATLRDAFSNCRTCRRLSTSSPEVDYPSSDIDDEQEIVVSAIRSRALEKSRQRSFVLTDSFSWVFSPRTGELFLAPKIFQDKDDNDEKEDEGDEFLSVASCFSCCSSALSKEAFLSVKTNFSAAQALVSFLTFKIFQGVPYFRSCVTARDGHLVSTGRLCCFHLCPNPLLNLGLGVSAAE</sequence>
<keyword evidence="2" id="KW-1185">Reference proteome</keyword>
<dbReference type="PANTHER" id="PTHR36324">
    <property type="entry name" value="OS09G0460100 PROTEIN"/>
    <property type="match status" value="1"/>
</dbReference>
<name>A0A6A6M859_HEVBR</name>
<dbReference type="AlphaFoldDB" id="A0A6A6M859"/>
<dbReference type="EMBL" id="JAAGAX010000006">
    <property type="protein sequence ID" value="KAF2309860.1"/>
    <property type="molecule type" value="Genomic_DNA"/>
</dbReference>
<proteinExistence type="predicted"/>
<evidence type="ECO:0000313" key="2">
    <source>
        <dbReference type="Proteomes" id="UP000467840"/>
    </source>
</evidence>
<gene>
    <name evidence="1" type="ORF">GH714_005402</name>
</gene>